<proteinExistence type="predicted"/>
<evidence type="ECO:0000313" key="2">
    <source>
        <dbReference type="Proteomes" id="UP001198602"/>
    </source>
</evidence>
<comment type="caution">
    <text evidence="1">The sequence shown here is derived from an EMBL/GenBank/DDBJ whole genome shotgun (WGS) entry which is preliminary data.</text>
</comment>
<keyword evidence="2" id="KW-1185">Reference proteome</keyword>
<name>A0ABS7YF95_9BURK</name>
<sequence>MTYEEYLDEVTTLIVEKYGVADAAAIKIVVDAQDREYFVAHDDKPEMRTLERAHADARSLYQASAQAKAGAGKKK</sequence>
<accession>A0ABS7YF95</accession>
<dbReference type="EMBL" id="JAHYBX010000014">
    <property type="protein sequence ID" value="MCA1858385.1"/>
    <property type="molecule type" value="Genomic_DNA"/>
</dbReference>
<evidence type="ECO:0000313" key="1">
    <source>
        <dbReference type="EMBL" id="MCA1858385.1"/>
    </source>
</evidence>
<dbReference type="RefSeq" id="WP_225240533.1">
    <property type="nucleotide sequence ID" value="NZ_JAHYBX010000014.1"/>
</dbReference>
<gene>
    <name evidence="1" type="ORF">LE190_20980</name>
</gene>
<reference evidence="1 2" key="1">
    <citation type="submission" date="2021-07" db="EMBL/GenBank/DDBJ databases">
        <title>Characterization of Violacein-producing bacteria and related species.</title>
        <authorList>
            <person name="Wilson H.S."/>
            <person name="De Leon M.E."/>
        </authorList>
    </citation>
    <scope>NUCLEOTIDE SEQUENCE [LARGE SCALE GENOMIC DNA]</scope>
    <source>
        <strain evidence="1 2">HSC-2F05</strain>
    </source>
</reference>
<protein>
    <submittedName>
        <fullName evidence="1">Uncharacterized protein</fullName>
    </submittedName>
</protein>
<organism evidence="1 2">
    <name type="scientific">Massilia hydrophila</name>
    <dbReference type="NCBI Taxonomy" id="3044279"/>
    <lineage>
        <taxon>Bacteria</taxon>
        <taxon>Pseudomonadati</taxon>
        <taxon>Pseudomonadota</taxon>
        <taxon>Betaproteobacteria</taxon>
        <taxon>Burkholderiales</taxon>
        <taxon>Oxalobacteraceae</taxon>
        <taxon>Telluria group</taxon>
        <taxon>Massilia</taxon>
    </lineage>
</organism>
<dbReference type="Proteomes" id="UP001198602">
    <property type="component" value="Unassembled WGS sequence"/>
</dbReference>